<protein>
    <submittedName>
        <fullName evidence="2">GIP protein</fullName>
    </submittedName>
</protein>
<dbReference type="Proteomes" id="UP000601435">
    <property type="component" value="Unassembled WGS sequence"/>
</dbReference>
<feature type="region of interest" description="Disordered" evidence="1">
    <location>
        <begin position="88"/>
        <end position="173"/>
    </location>
</feature>
<sequence length="173" mass="19785">MQQWVHKINKASTKLNLRLKGTETVAQMERLALQQAYRDVVGFGKFASLEYQDINRYQPGYREWMLKTDAESNECDFRLKRLATWLRQNPPLPKEKSIEDLLVKNPKSASQAEKSSKGSASSATSTEIMNVLQQLAGVAQNGQEDVAEMREERPRRKAASHTPRAPRKKIEQQ</sequence>
<dbReference type="EMBL" id="CAJNJA010043706">
    <property type="protein sequence ID" value="CAE7796155.1"/>
    <property type="molecule type" value="Genomic_DNA"/>
</dbReference>
<evidence type="ECO:0000313" key="3">
    <source>
        <dbReference type="Proteomes" id="UP000601435"/>
    </source>
</evidence>
<dbReference type="OrthoDB" id="10613728at2759"/>
<evidence type="ECO:0000313" key="2">
    <source>
        <dbReference type="EMBL" id="CAE7796155.1"/>
    </source>
</evidence>
<feature type="compositionally biased region" description="Low complexity" evidence="1">
    <location>
        <begin position="107"/>
        <end position="125"/>
    </location>
</feature>
<reference evidence="2" key="1">
    <citation type="submission" date="2021-02" db="EMBL/GenBank/DDBJ databases">
        <authorList>
            <person name="Dougan E. K."/>
            <person name="Rhodes N."/>
            <person name="Thang M."/>
            <person name="Chan C."/>
        </authorList>
    </citation>
    <scope>NUCLEOTIDE SEQUENCE</scope>
</reference>
<dbReference type="AlphaFoldDB" id="A0A812YU39"/>
<evidence type="ECO:0000256" key="1">
    <source>
        <dbReference type="SAM" id="MobiDB-lite"/>
    </source>
</evidence>
<organism evidence="2 3">
    <name type="scientific">Symbiodinium necroappetens</name>
    <dbReference type="NCBI Taxonomy" id="1628268"/>
    <lineage>
        <taxon>Eukaryota</taxon>
        <taxon>Sar</taxon>
        <taxon>Alveolata</taxon>
        <taxon>Dinophyceae</taxon>
        <taxon>Suessiales</taxon>
        <taxon>Symbiodiniaceae</taxon>
        <taxon>Symbiodinium</taxon>
    </lineage>
</organism>
<proteinExistence type="predicted"/>
<name>A0A812YU39_9DINO</name>
<keyword evidence="3" id="KW-1185">Reference proteome</keyword>
<feature type="compositionally biased region" description="Basic and acidic residues" evidence="1">
    <location>
        <begin position="93"/>
        <end position="102"/>
    </location>
</feature>
<accession>A0A812YU39</accession>
<comment type="caution">
    <text evidence="2">The sequence shown here is derived from an EMBL/GenBank/DDBJ whole genome shotgun (WGS) entry which is preliminary data.</text>
</comment>
<feature type="compositionally biased region" description="Basic residues" evidence="1">
    <location>
        <begin position="155"/>
        <end position="167"/>
    </location>
</feature>
<gene>
    <name evidence="2" type="primary">GIP</name>
    <name evidence="2" type="ORF">SNEC2469_LOCUS23436</name>
</gene>